<evidence type="ECO:0000259" key="10">
    <source>
        <dbReference type="PROSITE" id="PS50089"/>
    </source>
</evidence>
<keyword evidence="7" id="KW-0862">Zinc</keyword>
<name>A0AAE2C1M9_9LAMI</name>
<dbReference type="EMBL" id="JACGWL010000003">
    <property type="protein sequence ID" value="KAK4405696.1"/>
    <property type="molecule type" value="Genomic_DNA"/>
</dbReference>
<dbReference type="InterPro" id="IPR013083">
    <property type="entry name" value="Znf_RING/FYVE/PHD"/>
</dbReference>
<feature type="domain" description="RING-type" evidence="10">
    <location>
        <begin position="36"/>
        <end position="76"/>
    </location>
</feature>
<feature type="region of interest" description="Disordered" evidence="9">
    <location>
        <begin position="143"/>
        <end position="166"/>
    </location>
</feature>
<sequence>MMNMASSLLSLSPSAPSSSSGPVHDMVSDDSFEYSCSICLEPFTSLDPPSVTKCNHEYHLHCILEWSQRSIECPICLQHLVLKDHVSQELLAGVESDEIFSSRQNLIPVNPDNNDFNNGAPAMEESDFEQRIMRHFATIASRARSISNRRRRQTTPPVGPSQILPSVPTVNVTEVNSSSSEHQNFSESLKSKISTASIRYKESISKSTRGLKEKLIARNDSVKELSRGVQREMSAGIAGISRMIERLDIITQKRAGVSIPLSSCTLETSNNEVKGTEDEIIVHLTKQNTGETSKVLSSYPTQLTTDSNSGGEELMVVK</sequence>
<accession>A0AAE2C1M9</accession>
<keyword evidence="5 8" id="KW-0863">Zinc-finger</keyword>
<dbReference type="SUPFAM" id="SSF57850">
    <property type="entry name" value="RING/U-box"/>
    <property type="match status" value="1"/>
</dbReference>
<gene>
    <name evidence="11" type="ORF">Sango_0576100</name>
</gene>
<evidence type="ECO:0000256" key="6">
    <source>
        <dbReference type="ARBA" id="ARBA00022786"/>
    </source>
</evidence>
<dbReference type="PANTHER" id="PTHR46463:SF16">
    <property type="entry name" value="E3 UBIQUITIN-PROTEIN LIGASE RHF1A"/>
    <property type="match status" value="1"/>
</dbReference>
<evidence type="ECO:0000256" key="9">
    <source>
        <dbReference type="SAM" id="MobiDB-lite"/>
    </source>
</evidence>
<organism evidence="11 12">
    <name type="scientific">Sesamum angolense</name>
    <dbReference type="NCBI Taxonomy" id="2727404"/>
    <lineage>
        <taxon>Eukaryota</taxon>
        <taxon>Viridiplantae</taxon>
        <taxon>Streptophyta</taxon>
        <taxon>Embryophyta</taxon>
        <taxon>Tracheophyta</taxon>
        <taxon>Spermatophyta</taxon>
        <taxon>Magnoliopsida</taxon>
        <taxon>eudicotyledons</taxon>
        <taxon>Gunneridae</taxon>
        <taxon>Pentapetalae</taxon>
        <taxon>asterids</taxon>
        <taxon>lamiids</taxon>
        <taxon>Lamiales</taxon>
        <taxon>Pedaliaceae</taxon>
        <taxon>Sesamum</taxon>
    </lineage>
</organism>
<reference evidence="11" key="1">
    <citation type="submission" date="2020-06" db="EMBL/GenBank/DDBJ databases">
        <authorList>
            <person name="Li T."/>
            <person name="Hu X."/>
            <person name="Zhang T."/>
            <person name="Song X."/>
            <person name="Zhang H."/>
            <person name="Dai N."/>
            <person name="Sheng W."/>
            <person name="Hou X."/>
            <person name="Wei L."/>
        </authorList>
    </citation>
    <scope>NUCLEOTIDE SEQUENCE</scope>
    <source>
        <strain evidence="11">K16</strain>
        <tissue evidence="11">Leaf</tissue>
    </source>
</reference>
<keyword evidence="4" id="KW-0479">Metal-binding</keyword>
<feature type="compositionally biased region" description="Low complexity" evidence="9">
    <location>
        <begin position="1"/>
        <end position="20"/>
    </location>
</feature>
<evidence type="ECO:0000313" key="11">
    <source>
        <dbReference type="EMBL" id="KAK4405696.1"/>
    </source>
</evidence>
<evidence type="ECO:0000256" key="3">
    <source>
        <dbReference type="ARBA" id="ARBA00022679"/>
    </source>
</evidence>
<dbReference type="PROSITE" id="PS50089">
    <property type="entry name" value="ZF_RING_2"/>
    <property type="match status" value="1"/>
</dbReference>
<dbReference type="InterPro" id="IPR001841">
    <property type="entry name" value="Znf_RING"/>
</dbReference>
<evidence type="ECO:0000256" key="7">
    <source>
        <dbReference type="ARBA" id="ARBA00022833"/>
    </source>
</evidence>
<dbReference type="AlphaFoldDB" id="A0AAE2C1M9"/>
<dbReference type="GO" id="GO:0008270">
    <property type="term" value="F:zinc ion binding"/>
    <property type="evidence" value="ECO:0007669"/>
    <property type="project" value="UniProtKB-KW"/>
</dbReference>
<evidence type="ECO:0000256" key="5">
    <source>
        <dbReference type="ARBA" id="ARBA00022771"/>
    </source>
</evidence>
<comment type="caution">
    <text evidence="11">The sequence shown here is derived from an EMBL/GenBank/DDBJ whole genome shotgun (WGS) entry which is preliminary data.</text>
</comment>
<dbReference type="GO" id="GO:0061630">
    <property type="term" value="F:ubiquitin protein ligase activity"/>
    <property type="evidence" value="ECO:0007669"/>
    <property type="project" value="UniProtKB-EC"/>
</dbReference>
<feature type="region of interest" description="Disordered" evidence="9">
    <location>
        <begin position="1"/>
        <end position="24"/>
    </location>
</feature>
<evidence type="ECO:0000256" key="2">
    <source>
        <dbReference type="ARBA" id="ARBA00012483"/>
    </source>
</evidence>
<proteinExistence type="predicted"/>
<keyword evidence="6" id="KW-0833">Ubl conjugation pathway</keyword>
<dbReference type="Pfam" id="PF13639">
    <property type="entry name" value="zf-RING_2"/>
    <property type="match status" value="1"/>
</dbReference>
<keyword evidence="12" id="KW-1185">Reference proteome</keyword>
<evidence type="ECO:0000256" key="4">
    <source>
        <dbReference type="ARBA" id="ARBA00022723"/>
    </source>
</evidence>
<reference evidence="11" key="2">
    <citation type="journal article" date="2024" name="Plant">
        <title>Genomic evolution and insights into agronomic trait innovations of Sesamum species.</title>
        <authorList>
            <person name="Miao H."/>
            <person name="Wang L."/>
            <person name="Qu L."/>
            <person name="Liu H."/>
            <person name="Sun Y."/>
            <person name="Le M."/>
            <person name="Wang Q."/>
            <person name="Wei S."/>
            <person name="Zheng Y."/>
            <person name="Lin W."/>
            <person name="Duan Y."/>
            <person name="Cao H."/>
            <person name="Xiong S."/>
            <person name="Wang X."/>
            <person name="Wei L."/>
            <person name="Li C."/>
            <person name="Ma Q."/>
            <person name="Ju M."/>
            <person name="Zhao R."/>
            <person name="Li G."/>
            <person name="Mu C."/>
            <person name="Tian Q."/>
            <person name="Mei H."/>
            <person name="Zhang T."/>
            <person name="Gao T."/>
            <person name="Zhang H."/>
        </authorList>
    </citation>
    <scope>NUCLEOTIDE SEQUENCE</scope>
    <source>
        <strain evidence="11">K16</strain>
    </source>
</reference>
<dbReference type="SMART" id="SM00184">
    <property type="entry name" value="RING"/>
    <property type="match status" value="1"/>
</dbReference>
<evidence type="ECO:0000256" key="1">
    <source>
        <dbReference type="ARBA" id="ARBA00000900"/>
    </source>
</evidence>
<evidence type="ECO:0000256" key="8">
    <source>
        <dbReference type="PROSITE-ProRule" id="PRU00175"/>
    </source>
</evidence>
<comment type="catalytic activity">
    <reaction evidence="1">
        <text>S-ubiquitinyl-[E2 ubiquitin-conjugating enzyme]-L-cysteine + [acceptor protein]-L-lysine = [E2 ubiquitin-conjugating enzyme]-L-cysteine + N(6)-ubiquitinyl-[acceptor protein]-L-lysine.</text>
        <dbReference type="EC" id="2.3.2.27"/>
    </reaction>
</comment>
<dbReference type="Gene3D" id="3.30.40.10">
    <property type="entry name" value="Zinc/RING finger domain, C3HC4 (zinc finger)"/>
    <property type="match status" value="1"/>
</dbReference>
<protein>
    <recommendedName>
        <fullName evidence="2">RING-type E3 ubiquitin transferase</fullName>
        <ecNumber evidence="2">2.3.2.27</ecNumber>
    </recommendedName>
</protein>
<keyword evidence="3" id="KW-0808">Transferase</keyword>
<dbReference type="PANTHER" id="PTHR46463">
    <property type="entry name" value="ZINC FINGER, RING/FYVE/PHD-TYPE"/>
    <property type="match status" value="1"/>
</dbReference>
<evidence type="ECO:0000313" key="12">
    <source>
        <dbReference type="Proteomes" id="UP001289374"/>
    </source>
</evidence>
<dbReference type="EC" id="2.3.2.27" evidence="2"/>
<dbReference type="Proteomes" id="UP001289374">
    <property type="component" value="Unassembled WGS sequence"/>
</dbReference>